<dbReference type="GO" id="GO:0005737">
    <property type="term" value="C:cytoplasm"/>
    <property type="evidence" value="ECO:0007669"/>
    <property type="project" value="UniProtKB-SubCell"/>
</dbReference>
<dbReference type="GO" id="GO:0016151">
    <property type="term" value="F:nickel cation binding"/>
    <property type="evidence" value="ECO:0007669"/>
    <property type="project" value="UniProtKB-UniRule"/>
</dbReference>
<sequence length="281" mass="29222">MTLVPPPAAAAPGRTAVGVRATARITATVGGTATTLPVLDGDGPFELRRLRSHGSEARVCIVGAMSAPLGGDRLRIEATAQQGAALHITSAAATLALRGPDSEHATYDVHLTAGEHAQLHWLPKPLICAGGSDLRQTWTVDLAPTARLVLREEQILGRTGESPGHVATRLTVRRGGRTLLDQQAEYGPGAPGWDGPAVLAGHRAAGQLLIVDPVFEETPLEVQLLGSSPEDGQAVLTPLVGPAALVTAVAPDGLRLRHLLDTAQATFRRTVPGGHGRVRDP</sequence>
<comment type="function">
    <text evidence="2">Required for maturation of urease via the functional incorporation of the urease nickel metallocenter.</text>
</comment>
<name>A0A2Z5JE78_STRAR</name>
<evidence type="ECO:0000313" key="3">
    <source>
        <dbReference type="EMBL" id="AXE78534.1"/>
    </source>
</evidence>
<proteinExistence type="inferred from homology"/>
<dbReference type="Pfam" id="PF01774">
    <property type="entry name" value="UreD"/>
    <property type="match status" value="1"/>
</dbReference>
<dbReference type="Proteomes" id="UP000252698">
    <property type="component" value="Chromosome"/>
</dbReference>
<organism evidence="3 4">
    <name type="scientific">Streptomyces atratus</name>
    <dbReference type="NCBI Taxonomy" id="1893"/>
    <lineage>
        <taxon>Bacteria</taxon>
        <taxon>Bacillati</taxon>
        <taxon>Actinomycetota</taxon>
        <taxon>Actinomycetes</taxon>
        <taxon>Kitasatosporales</taxon>
        <taxon>Streptomycetaceae</taxon>
        <taxon>Streptomyces</taxon>
    </lineage>
</organism>
<accession>A0A2Z5JE78</accession>
<dbReference type="KEGG" id="sata:C5746_18170"/>
<comment type="similarity">
    <text evidence="2">Belongs to the UreD family.</text>
</comment>
<dbReference type="AlphaFoldDB" id="A0A2Z5JE78"/>
<keyword evidence="2" id="KW-0996">Nickel insertion</keyword>
<comment type="subcellular location">
    <subcellularLocation>
        <location evidence="2">Cytoplasm</location>
    </subcellularLocation>
</comment>
<reference evidence="3 4" key="1">
    <citation type="journal article" date="2018" name="Front. Microbiol.">
        <title>Genome Sequencing of Streptomyces atratus SCSIOZH16 and Activation Production of Nocardamine via Metabolic Engineering.</title>
        <authorList>
            <person name="Li Y."/>
            <person name="Zhang C."/>
            <person name="Liu C."/>
            <person name="Ju J."/>
            <person name="Ma J."/>
        </authorList>
    </citation>
    <scope>NUCLEOTIDE SEQUENCE [LARGE SCALE GENOMIC DNA]</scope>
    <source>
        <strain evidence="3 4">SCSIO_ZH16</strain>
    </source>
</reference>
<dbReference type="InterPro" id="IPR002669">
    <property type="entry name" value="UreD"/>
</dbReference>
<evidence type="ECO:0000313" key="4">
    <source>
        <dbReference type="Proteomes" id="UP000252698"/>
    </source>
</evidence>
<keyword evidence="2" id="KW-0963">Cytoplasm</keyword>
<protein>
    <recommendedName>
        <fullName evidence="2">Urease accessory protein UreD</fullName>
    </recommendedName>
</protein>
<dbReference type="GeneID" id="95520382"/>
<evidence type="ECO:0000256" key="1">
    <source>
        <dbReference type="ARBA" id="ARBA00023186"/>
    </source>
</evidence>
<dbReference type="HAMAP" id="MF_01384">
    <property type="entry name" value="UreD"/>
    <property type="match status" value="1"/>
</dbReference>
<comment type="subunit">
    <text evidence="2">UreD, UreF and UreG form a complex that acts as a GTP-hydrolysis-dependent molecular chaperone, activating the urease apoprotein by helping to assemble the nickel containing metallocenter of UreC. The UreE protein probably delivers the nickel.</text>
</comment>
<evidence type="ECO:0000256" key="2">
    <source>
        <dbReference type="HAMAP-Rule" id="MF_01384"/>
    </source>
</evidence>
<dbReference type="EMBL" id="CP027306">
    <property type="protein sequence ID" value="AXE78534.1"/>
    <property type="molecule type" value="Genomic_DNA"/>
</dbReference>
<dbReference type="RefSeq" id="WP_114245115.1">
    <property type="nucleotide sequence ID" value="NZ_CP027306.1"/>
</dbReference>
<gene>
    <name evidence="2" type="primary">ureD</name>
    <name evidence="3" type="ORF">C5746_18170</name>
</gene>
<keyword evidence="1 2" id="KW-0143">Chaperone</keyword>